<dbReference type="AlphaFoldDB" id="A0A4Q7Y270"/>
<dbReference type="InterPro" id="IPR011010">
    <property type="entry name" value="DNA_brk_join_enz"/>
</dbReference>
<feature type="domain" description="Tyr recombinase" evidence="3">
    <location>
        <begin position="55"/>
        <end position="240"/>
    </location>
</feature>
<dbReference type="Gene3D" id="1.10.443.10">
    <property type="entry name" value="Intergrase catalytic core"/>
    <property type="match status" value="1"/>
</dbReference>
<dbReference type="InterPro" id="IPR002104">
    <property type="entry name" value="Integrase_catalytic"/>
</dbReference>
<keyword evidence="5" id="KW-1185">Reference proteome</keyword>
<dbReference type="PANTHER" id="PTHR30349">
    <property type="entry name" value="PHAGE INTEGRASE-RELATED"/>
    <property type="match status" value="1"/>
</dbReference>
<dbReference type="GO" id="GO:0007059">
    <property type="term" value="P:chromosome segregation"/>
    <property type="evidence" value="ECO:0007669"/>
    <property type="project" value="UniProtKB-KW"/>
</dbReference>
<proteinExistence type="predicted"/>
<organism evidence="4 5">
    <name type="scientific">Edaphobacter modestus</name>
    <dbReference type="NCBI Taxonomy" id="388466"/>
    <lineage>
        <taxon>Bacteria</taxon>
        <taxon>Pseudomonadati</taxon>
        <taxon>Acidobacteriota</taxon>
        <taxon>Terriglobia</taxon>
        <taxon>Terriglobales</taxon>
        <taxon>Acidobacteriaceae</taxon>
        <taxon>Edaphobacter</taxon>
    </lineage>
</organism>
<accession>A0A4Q7Y270</accession>
<protein>
    <submittedName>
        <fullName evidence="4">Site-specific recombinase XerD</fullName>
    </submittedName>
</protein>
<reference evidence="4 5" key="1">
    <citation type="submission" date="2019-02" db="EMBL/GenBank/DDBJ databases">
        <title>Genomic Encyclopedia of Archaeal and Bacterial Type Strains, Phase II (KMG-II): from individual species to whole genera.</title>
        <authorList>
            <person name="Goeker M."/>
        </authorList>
    </citation>
    <scope>NUCLEOTIDE SEQUENCE [LARGE SCALE GENOMIC DNA]</scope>
    <source>
        <strain evidence="4 5">DSM 18101</strain>
    </source>
</reference>
<sequence length="244" mass="27499">MEWRSTLESLSPSTINVRLSAVRKMVGEARRARMIGQEEAASLTDIPNIRQRGTRLGNWLTREQAKDLLTVPDRSTLKGKRDYVILSLLVGCALRRNELAELDVTTIQQREGRWVLADLEGKGRRIRTVAIPIWVKKGIDVWMTVAEIKDGRLLRSVSKSGKINRDTLSDWAVWSIVEQSSKQIGIEHFGAHDLRRTCAKLCRKNGGDLEQIKFLLGHSSIQTTERYLGSDQEIAVAVNDNLGL</sequence>
<dbReference type="GO" id="GO:0015074">
    <property type="term" value="P:DNA integration"/>
    <property type="evidence" value="ECO:0007669"/>
    <property type="project" value="InterPro"/>
</dbReference>
<dbReference type="EMBL" id="SHKW01000007">
    <property type="protein sequence ID" value="RZU29769.1"/>
    <property type="molecule type" value="Genomic_DNA"/>
</dbReference>
<dbReference type="SUPFAM" id="SSF56349">
    <property type="entry name" value="DNA breaking-rejoining enzymes"/>
    <property type="match status" value="1"/>
</dbReference>
<dbReference type="GO" id="GO:0003677">
    <property type="term" value="F:DNA binding"/>
    <property type="evidence" value="ECO:0007669"/>
    <property type="project" value="InterPro"/>
</dbReference>
<evidence type="ECO:0000256" key="1">
    <source>
        <dbReference type="ARBA" id="ARBA00022829"/>
    </source>
</evidence>
<dbReference type="PROSITE" id="PS51898">
    <property type="entry name" value="TYR_RECOMBINASE"/>
    <property type="match status" value="1"/>
</dbReference>
<comment type="caution">
    <text evidence="4">The sequence shown here is derived from an EMBL/GenBank/DDBJ whole genome shotgun (WGS) entry which is preliminary data.</text>
</comment>
<dbReference type="PANTHER" id="PTHR30349:SF81">
    <property type="entry name" value="TYROSINE RECOMBINASE XERC"/>
    <property type="match status" value="1"/>
</dbReference>
<dbReference type="InterPro" id="IPR050090">
    <property type="entry name" value="Tyrosine_recombinase_XerCD"/>
</dbReference>
<dbReference type="CDD" id="cd00397">
    <property type="entry name" value="DNA_BRE_C"/>
    <property type="match status" value="1"/>
</dbReference>
<dbReference type="InterPro" id="IPR013762">
    <property type="entry name" value="Integrase-like_cat_sf"/>
</dbReference>
<evidence type="ECO:0000313" key="4">
    <source>
        <dbReference type="EMBL" id="RZU29769.1"/>
    </source>
</evidence>
<dbReference type="Proteomes" id="UP000292958">
    <property type="component" value="Unassembled WGS sequence"/>
</dbReference>
<keyword evidence="1" id="KW-0159">Chromosome partition</keyword>
<dbReference type="GO" id="GO:0006310">
    <property type="term" value="P:DNA recombination"/>
    <property type="evidence" value="ECO:0007669"/>
    <property type="project" value="UniProtKB-KW"/>
</dbReference>
<name>A0A4Q7Y270_9BACT</name>
<dbReference type="Pfam" id="PF00589">
    <property type="entry name" value="Phage_integrase"/>
    <property type="match status" value="1"/>
</dbReference>
<evidence type="ECO:0000256" key="2">
    <source>
        <dbReference type="ARBA" id="ARBA00023172"/>
    </source>
</evidence>
<keyword evidence="2" id="KW-0233">DNA recombination</keyword>
<gene>
    <name evidence="4" type="ORF">BDD14_6387</name>
</gene>
<evidence type="ECO:0000259" key="3">
    <source>
        <dbReference type="PROSITE" id="PS51898"/>
    </source>
</evidence>
<evidence type="ECO:0000313" key="5">
    <source>
        <dbReference type="Proteomes" id="UP000292958"/>
    </source>
</evidence>